<evidence type="ECO:0000313" key="8">
    <source>
        <dbReference type="EMBL" id="ESO05935.1"/>
    </source>
</evidence>
<dbReference type="PANTHER" id="PTHR46273">
    <property type="entry name" value="MYOSUPPRESSIN RECEPTOR 1, ISOFORM B-RELATED"/>
    <property type="match status" value="1"/>
</dbReference>
<dbReference type="EMBL" id="AMQM01000471">
    <property type="status" value="NOT_ANNOTATED_CDS"/>
    <property type="molecule type" value="Genomic_DNA"/>
</dbReference>
<dbReference type="PANTHER" id="PTHR46273:SF4">
    <property type="entry name" value="AT19640P"/>
    <property type="match status" value="1"/>
</dbReference>
<evidence type="ECO:0000256" key="2">
    <source>
        <dbReference type="ARBA" id="ARBA00022692"/>
    </source>
</evidence>
<evidence type="ECO:0000313" key="10">
    <source>
        <dbReference type="Proteomes" id="UP000015101"/>
    </source>
</evidence>
<keyword evidence="3 6" id="KW-1133">Transmembrane helix</keyword>
<accession>T1EPP4</accession>
<dbReference type="KEGG" id="hro:HELRODRAFT_160033"/>
<dbReference type="InterPro" id="IPR053219">
    <property type="entry name" value="GPCR_Dmsr-1"/>
</dbReference>
<dbReference type="RefSeq" id="XP_009015303.1">
    <property type="nucleotide sequence ID" value="XM_009017055.1"/>
</dbReference>
<dbReference type="STRING" id="6412.T1EPP4"/>
<feature type="domain" description="G-protein coupled receptors family 1 profile" evidence="7">
    <location>
        <begin position="287"/>
        <end position="423"/>
    </location>
</feature>
<evidence type="ECO:0000256" key="3">
    <source>
        <dbReference type="ARBA" id="ARBA00022989"/>
    </source>
</evidence>
<keyword evidence="2 6" id="KW-0812">Transmembrane</keyword>
<dbReference type="GO" id="GO:0008528">
    <property type="term" value="F:G protein-coupled peptide receptor activity"/>
    <property type="evidence" value="ECO:0000318"/>
    <property type="project" value="GO_Central"/>
</dbReference>
<feature type="transmembrane region" description="Helical" evidence="6">
    <location>
        <begin position="294"/>
        <end position="316"/>
    </location>
</feature>
<dbReference type="CTD" id="20198544"/>
<evidence type="ECO:0000313" key="9">
    <source>
        <dbReference type="EnsemblMetazoa" id="HelroP160033"/>
    </source>
</evidence>
<dbReference type="OrthoDB" id="5864054at2759"/>
<proteinExistence type="predicted"/>
<gene>
    <name evidence="9" type="primary">20198544</name>
    <name evidence="8" type="ORF">HELRODRAFT_160033</name>
</gene>
<dbReference type="Gene3D" id="1.20.1070.10">
    <property type="entry name" value="Rhodopsin 7-helix transmembrane proteins"/>
    <property type="match status" value="1"/>
</dbReference>
<dbReference type="EnsemblMetazoa" id="HelroT160033">
    <property type="protein sequence ID" value="HelroP160033"/>
    <property type="gene ID" value="HelroG160033"/>
</dbReference>
<dbReference type="InterPro" id="IPR017452">
    <property type="entry name" value="GPCR_Rhodpsn_7TM"/>
</dbReference>
<name>T1EPP4_HELRO</name>
<evidence type="ECO:0000256" key="1">
    <source>
        <dbReference type="ARBA" id="ARBA00004370"/>
    </source>
</evidence>
<dbReference type="GO" id="GO:0005886">
    <property type="term" value="C:plasma membrane"/>
    <property type="evidence" value="ECO:0000318"/>
    <property type="project" value="GO_Central"/>
</dbReference>
<feature type="transmembrane region" description="Helical" evidence="6">
    <location>
        <begin position="367"/>
        <end position="387"/>
    </location>
</feature>
<dbReference type="GO" id="GO:0007186">
    <property type="term" value="P:G protein-coupled receptor signaling pathway"/>
    <property type="evidence" value="ECO:0000318"/>
    <property type="project" value="GO_Central"/>
</dbReference>
<evidence type="ECO:0000256" key="6">
    <source>
        <dbReference type="SAM" id="Phobius"/>
    </source>
</evidence>
<evidence type="ECO:0000259" key="7">
    <source>
        <dbReference type="PROSITE" id="PS50262"/>
    </source>
</evidence>
<comment type="subcellular location">
    <subcellularLocation>
        <location evidence="1">Membrane</location>
    </subcellularLocation>
</comment>
<feature type="transmembrane region" description="Helical" evidence="6">
    <location>
        <begin position="407"/>
        <end position="426"/>
    </location>
</feature>
<dbReference type="Proteomes" id="UP000015101">
    <property type="component" value="Unassembled WGS sequence"/>
</dbReference>
<reference evidence="9" key="3">
    <citation type="submission" date="2015-06" db="UniProtKB">
        <authorList>
            <consortium name="EnsemblMetazoa"/>
        </authorList>
    </citation>
    <scope>IDENTIFICATION</scope>
</reference>
<dbReference type="EMBL" id="KB096324">
    <property type="protein sequence ID" value="ESO05935.1"/>
    <property type="molecule type" value="Genomic_DNA"/>
</dbReference>
<dbReference type="GeneID" id="20198544"/>
<evidence type="ECO:0000256" key="5">
    <source>
        <dbReference type="SAM" id="MobiDB-lite"/>
    </source>
</evidence>
<dbReference type="InterPro" id="IPR019427">
    <property type="entry name" value="7TM_GPCR_serpentine_rcpt_Srw"/>
</dbReference>
<feature type="transmembrane region" description="Helical" evidence="6">
    <location>
        <begin position="67"/>
        <end position="87"/>
    </location>
</feature>
<organism evidence="9 10">
    <name type="scientific">Helobdella robusta</name>
    <name type="common">Californian leech</name>
    <dbReference type="NCBI Taxonomy" id="6412"/>
    <lineage>
        <taxon>Eukaryota</taxon>
        <taxon>Metazoa</taxon>
        <taxon>Spiralia</taxon>
        <taxon>Lophotrochozoa</taxon>
        <taxon>Annelida</taxon>
        <taxon>Clitellata</taxon>
        <taxon>Hirudinea</taxon>
        <taxon>Rhynchobdellida</taxon>
        <taxon>Glossiphoniidae</taxon>
        <taxon>Helobdella</taxon>
    </lineage>
</organism>
<reference evidence="8 10" key="2">
    <citation type="journal article" date="2013" name="Nature">
        <title>Insights into bilaterian evolution from three spiralian genomes.</title>
        <authorList>
            <person name="Simakov O."/>
            <person name="Marletaz F."/>
            <person name="Cho S.J."/>
            <person name="Edsinger-Gonzales E."/>
            <person name="Havlak P."/>
            <person name="Hellsten U."/>
            <person name="Kuo D.H."/>
            <person name="Larsson T."/>
            <person name="Lv J."/>
            <person name="Arendt D."/>
            <person name="Savage R."/>
            <person name="Osoegawa K."/>
            <person name="de Jong P."/>
            <person name="Grimwood J."/>
            <person name="Chapman J.A."/>
            <person name="Shapiro H."/>
            <person name="Aerts A."/>
            <person name="Otillar R.P."/>
            <person name="Terry A.Y."/>
            <person name="Boore J.L."/>
            <person name="Grigoriev I.V."/>
            <person name="Lindberg D.R."/>
            <person name="Seaver E.C."/>
            <person name="Weisblat D.A."/>
            <person name="Putnam N.H."/>
            <person name="Rokhsar D.S."/>
        </authorList>
    </citation>
    <scope>NUCLEOTIDE SEQUENCE</scope>
</reference>
<reference evidence="10" key="1">
    <citation type="submission" date="2012-12" db="EMBL/GenBank/DDBJ databases">
        <authorList>
            <person name="Hellsten U."/>
            <person name="Grimwood J."/>
            <person name="Chapman J.A."/>
            <person name="Shapiro H."/>
            <person name="Aerts A."/>
            <person name="Otillar R.P."/>
            <person name="Terry A.Y."/>
            <person name="Boore J.L."/>
            <person name="Simakov O."/>
            <person name="Marletaz F."/>
            <person name="Cho S.-J."/>
            <person name="Edsinger-Gonzales E."/>
            <person name="Havlak P."/>
            <person name="Kuo D.-H."/>
            <person name="Larsson T."/>
            <person name="Lv J."/>
            <person name="Arendt D."/>
            <person name="Savage R."/>
            <person name="Osoegawa K."/>
            <person name="de Jong P."/>
            <person name="Lindberg D.R."/>
            <person name="Seaver E.C."/>
            <person name="Weisblat D.A."/>
            <person name="Putnam N.H."/>
            <person name="Grigoriev I.V."/>
            <person name="Rokhsar D.S."/>
        </authorList>
    </citation>
    <scope>NUCLEOTIDE SEQUENCE</scope>
</reference>
<evidence type="ECO:0000256" key="4">
    <source>
        <dbReference type="ARBA" id="ARBA00023136"/>
    </source>
</evidence>
<dbReference type="Pfam" id="PF10324">
    <property type="entry name" value="7TM_GPCR_Srw"/>
    <property type="match status" value="1"/>
</dbReference>
<keyword evidence="10" id="KW-1185">Reference proteome</keyword>
<dbReference type="EMBL" id="AMQM01000472">
    <property type="status" value="NOT_ANNOTATED_CDS"/>
    <property type="molecule type" value="Genomic_DNA"/>
</dbReference>
<keyword evidence="4 6" id="KW-0472">Membrane</keyword>
<dbReference type="SUPFAM" id="SSF81321">
    <property type="entry name" value="Family A G protein-coupled receptor-like"/>
    <property type="match status" value="1"/>
</dbReference>
<dbReference type="InParanoid" id="T1EPP4"/>
<dbReference type="AlphaFoldDB" id="T1EPP4"/>
<feature type="compositionally biased region" description="Low complexity" evidence="5">
    <location>
        <begin position="256"/>
        <end position="265"/>
    </location>
</feature>
<dbReference type="HOGENOM" id="CLU_590908_0_0_1"/>
<protein>
    <recommendedName>
        <fullName evidence="7">G-protein coupled receptors family 1 profile domain-containing protein</fullName>
    </recommendedName>
</protein>
<dbReference type="PROSITE" id="PS50262">
    <property type="entry name" value="G_PROTEIN_RECEP_F1_2"/>
    <property type="match status" value="1"/>
</dbReference>
<dbReference type="eggNOG" id="ENOG502RFAV">
    <property type="taxonomic scope" value="Eukaryota"/>
</dbReference>
<sequence length="463" mass="50088">MRIIVTSLFPSEIHSSVFPVIPLASYVKAKRLCGTLAKALAKSKYISVSFPQRGAIWCTKKRSKVSIFLVIATTLVTTFLNLATLTIKVQFPSNCTLLYLNGSLVPTNDNIVSDTDANDLICIILPDDNSNDDDSGGDSVGGGGGGGGVSLGIRDNIAIGCEILCDWNATDSCQCSESLGNLTLASHSMMTSSSSSSSLSLHSLSSSSSSSSSSSTSPSQTREKMISIIIDDSNFDELTSPQLSTLLHPRSGSPEATTTTATTTTTTATTTATVTSANFKTSTGPEIMLTNLNFWVQAVLVKIIPCIGMVILSLLLKRKMTSAQRKRRQLLRAAMSDRNKDEQSRTLGAKKPGLDARQRRTYRTTRMLIIVVFLFAMIEFPNGLLNLLSGILDDTFVKDIYDKLGDVMDLLTMVNSSINFILYCSMSRQFRKTFVSTFVTPLTPKKLLQQRDAPTAAVKTCNL</sequence>
<feature type="region of interest" description="Disordered" evidence="5">
    <location>
        <begin position="244"/>
        <end position="265"/>
    </location>
</feature>